<dbReference type="Gene3D" id="2.170.270.10">
    <property type="entry name" value="SET domain"/>
    <property type="match status" value="1"/>
</dbReference>
<evidence type="ECO:0000256" key="4">
    <source>
        <dbReference type="ARBA" id="ARBA00022454"/>
    </source>
</evidence>
<dbReference type="SMART" id="SM00570">
    <property type="entry name" value="AWS"/>
    <property type="match status" value="1"/>
</dbReference>
<dbReference type="GO" id="GO:0032259">
    <property type="term" value="P:methylation"/>
    <property type="evidence" value="ECO:0007669"/>
    <property type="project" value="UniProtKB-KW"/>
</dbReference>
<feature type="region of interest" description="Disordered" evidence="26">
    <location>
        <begin position="505"/>
        <end position="627"/>
    </location>
</feature>
<dbReference type="InterPro" id="IPR055198">
    <property type="entry name" value="NSD_PHD"/>
</dbReference>
<dbReference type="SMART" id="SM00249">
    <property type="entry name" value="PHD"/>
    <property type="match status" value="4"/>
</dbReference>
<evidence type="ECO:0000256" key="21">
    <source>
        <dbReference type="ARBA" id="ARBA00050654"/>
    </source>
</evidence>
<evidence type="ECO:0000256" key="12">
    <source>
        <dbReference type="ARBA" id="ARBA00022737"/>
    </source>
</evidence>
<dbReference type="InterPro" id="IPR047430">
    <property type="entry name" value="PHD4_NSD1"/>
</dbReference>
<evidence type="ECO:0000256" key="6">
    <source>
        <dbReference type="ARBA" id="ARBA00022499"/>
    </source>
</evidence>
<evidence type="ECO:0000256" key="25">
    <source>
        <dbReference type="PROSITE-ProRule" id="PRU00146"/>
    </source>
</evidence>
<dbReference type="FunFam" id="2.30.30.140:FF:000004">
    <property type="entry name" value="Histone-lysine N-methyltransferase"/>
    <property type="match status" value="1"/>
</dbReference>
<evidence type="ECO:0000256" key="3">
    <source>
        <dbReference type="ARBA" id="ARBA00018028"/>
    </source>
</evidence>
<keyword evidence="17" id="KW-0805">Transcription regulation</keyword>
<accession>A0A4U5UEH3</accession>
<dbReference type="InterPro" id="IPR006560">
    <property type="entry name" value="AWS_dom"/>
</dbReference>
<dbReference type="FunFam" id="3.30.40.10:FF:000106">
    <property type="entry name" value="Histone-lysine N-methyltransferase"/>
    <property type="match status" value="1"/>
</dbReference>
<feature type="region of interest" description="Disordered" evidence="26">
    <location>
        <begin position="821"/>
        <end position="843"/>
    </location>
</feature>
<evidence type="ECO:0000259" key="27">
    <source>
        <dbReference type="PROSITE" id="PS50016"/>
    </source>
</evidence>
<feature type="compositionally biased region" description="Basic and acidic residues" evidence="26">
    <location>
        <begin position="1520"/>
        <end position="1534"/>
    </location>
</feature>
<dbReference type="Proteomes" id="UP000298787">
    <property type="component" value="Chromosome 6"/>
</dbReference>
<dbReference type="GO" id="GO:0005694">
    <property type="term" value="C:chromosome"/>
    <property type="evidence" value="ECO:0007669"/>
    <property type="project" value="UniProtKB-SubCell"/>
</dbReference>
<dbReference type="InterPro" id="IPR041306">
    <property type="entry name" value="C5HCH"/>
</dbReference>
<feature type="domain" description="PHD-type" evidence="27">
    <location>
        <begin position="1210"/>
        <end position="1256"/>
    </location>
</feature>
<keyword evidence="15" id="KW-0832">Ubl conjugation</keyword>
<keyword evidence="14" id="KW-0862">Zinc</keyword>
<keyword evidence="10" id="KW-0949">S-adenosyl-L-methionine</keyword>
<name>A0A4U5UEH3_COLLU</name>
<dbReference type="InterPro" id="IPR059153">
    <property type="entry name" value="NSD_PHD-1st"/>
</dbReference>
<keyword evidence="33" id="KW-1185">Reference proteome</keyword>
<evidence type="ECO:0000256" key="15">
    <source>
        <dbReference type="ARBA" id="ARBA00022843"/>
    </source>
</evidence>
<feature type="domain" description="Post-SET" evidence="30">
    <location>
        <begin position="1733"/>
        <end position="1749"/>
    </location>
</feature>
<evidence type="ECO:0000256" key="13">
    <source>
        <dbReference type="ARBA" id="ARBA00022771"/>
    </source>
</evidence>
<dbReference type="SUPFAM" id="SSF63748">
    <property type="entry name" value="Tudor/PWWP/MBT"/>
    <property type="match status" value="2"/>
</dbReference>
<keyword evidence="13 25" id="KW-0863">Zinc-finger</keyword>
<dbReference type="InterPro" id="IPR003616">
    <property type="entry name" value="Post-SET_dom"/>
</dbReference>
<feature type="compositionally biased region" description="Polar residues" evidence="26">
    <location>
        <begin position="1919"/>
        <end position="1934"/>
    </location>
</feature>
<feature type="compositionally biased region" description="Polar residues" evidence="26">
    <location>
        <begin position="825"/>
        <end position="838"/>
    </location>
</feature>
<evidence type="ECO:0000256" key="7">
    <source>
        <dbReference type="ARBA" id="ARBA00022553"/>
    </source>
</evidence>
<feature type="region of interest" description="Disordered" evidence="26">
    <location>
        <begin position="966"/>
        <end position="1012"/>
    </location>
</feature>
<dbReference type="FunFam" id="2.170.270.10:FF:000002">
    <property type="entry name" value="Histone-lysine N-methyltransferase"/>
    <property type="match status" value="1"/>
</dbReference>
<dbReference type="InterPro" id="IPR001214">
    <property type="entry name" value="SET_dom"/>
</dbReference>
<keyword evidence="7" id="KW-0597">Phosphoprotein</keyword>
<dbReference type="FunFam" id="3.30.40.10:FF:000093">
    <property type="entry name" value="Histone-lysine N-methyltransferase"/>
    <property type="match status" value="1"/>
</dbReference>
<dbReference type="CDD" id="cd15656">
    <property type="entry name" value="PHD4_NSD1"/>
    <property type="match status" value="1"/>
</dbReference>
<dbReference type="GO" id="GO:0006355">
    <property type="term" value="P:regulation of DNA-templated transcription"/>
    <property type="evidence" value="ECO:0007669"/>
    <property type="project" value="UniProtKB-ARBA"/>
</dbReference>
<dbReference type="InterPro" id="IPR011011">
    <property type="entry name" value="Znf_FYVE_PHD"/>
</dbReference>
<feature type="compositionally biased region" description="Acidic residues" evidence="26">
    <location>
        <begin position="1955"/>
        <end position="2026"/>
    </location>
</feature>
<dbReference type="Pfam" id="PF23004">
    <property type="entry name" value="PHDvar_NSD"/>
    <property type="match status" value="1"/>
</dbReference>
<dbReference type="InterPro" id="IPR019787">
    <property type="entry name" value="Znf_PHD-finger"/>
</dbReference>
<protein>
    <recommendedName>
        <fullName evidence="3">Histone-lysine N-methyltransferase, H3 lysine-36 specific</fullName>
        <ecNumber evidence="22">2.1.1.357</ecNumber>
    </recommendedName>
    <alternativeName>
        <fullName evidence="23">H3-K36-HMTase</fullName>
    </alternativeName>
    <alternativeName>
        <fullName evidence="24">Nuclear receptor-binding SET domain-containing protein 1</fullName>
    </alternativeName>
</protein>
<dbReference type="GO" id="GO:0003712">
    <property type="term" value="F:transcription coregulator activity"/>
    <property type="evidence" value="ECO:0007669"/>
    <property type="project" value="UniProtKB-ARBA"/>
</dbReference>
<dbReference type="Pfam" id="PF00855">
    <property type="entry name" value="PWWP"/>
    <property type="match status" value="2"/>
</dbReference>
<sequence>MNQSYRPAVRVGSVFGSSQAERRPRNGLVSTSYGNQCGIVSRGSDQLPSSSLKQPAVLGYNQPTDRSHCYSPLKRLQDLNTGVTRPDVERNLHPRNQLHCASPISDDDDDEFEAPSVQLPPSPGNDDMEPLEALQDSNRNGFSPHSPDSLERCSPIPNGYLHFESTLFDSSDIKEEEEEAEHSSDEDLAPFHHSPKLSLDQTVSDSKTTCSSGADKRTYKPTVFNLMSKTISELNPTLSPSALPDMTMRDGWSLGEESDSDDELISPVDPGLISPAGTNSNSNSPKKKPLPAVKYVEGDLVWAKFNRRPWWPCHIICDPDQGGHTKMKETIGEIIESAWVQGNAILPFEGGHQFEDLPVLRRRGKQKEKDYKYTIPKSLLTAWKVSVAEAEYMLPDRQKKTESVLSISVNGEERVPSPLPAEKPQEAPSVTVDPGQPPSPNMAPNGNEPDIIKNSAAVQSNKNKACKKKKKCLSDIFGHIVGGSKESSTITKVVDQFHPTTRALKEEPKDSPYADLDSVPMLHRPKRTAMSPVEDTDRLVRKEQGSAKAKTKFTEKVNHSIDSCDMPSIATKKITSKNTNSEQSLDSCNESSHSTTEKHSMNLPASSRLMTRALKAEEETDLKDALAASQISTDAHANNCPDHTPTDAPIKTEMSPNWEFPGNVTLPVNHISPKRRARKPDKKQIRNGSLIKPKFVGSGVSTVQPVEIKTENTAPDVSSSSSPSSSQTLMDAFQDPKELMFKSLVKEDSSDSETTVFRPDSNYKFSTFLMLLKDMHDTREKEGKPLILPPSPVLIKEEPLVIPTSKEGDPLKGSCDGFTQRIKTENGQSGKSTTSQNRAMKPKNRTKAIMTADTYHCRDFPLNSQIWNSDKQRRKQKLPAKLKLSIPGLSSDLADLAYGREFVSGHADLADSMSRPPIAADPSASYLEKNSGSTVAPKKRWQLLEETAGHKEEVTSEVSTEINGSYTIRTTPTSPDLNLGMEKQSENDSYFSETSSGAGNVENKRLRKPTKRLLESTEEYEQIFVPKKKSKKHPSESSKMSPRSLRRSWMSFLLWHPQYLQSQHNPLLTQGQQKKRIYLLKLELKRHSGVTSEVKVLVKKTQVGAVKKEKPATSTSSAPAPVPATAAAVSKHSESKDHLEGANSNKPPSPRVSKTPKQEAGIEASGTVEKQIVHTGTLTPKPEVLPVALNDSLSSQVDVKGKIGATSLKENVCQVCERTGDLLVCDGHCYGAFHPQCIGLSAAPKGKFLCSECNTGVHTCFVCKKSGSGVKRCMIPLCGKFYHTDCILAYSATVSHNKSIRCPLHVCLSCHIANPLNIGNSKGRLARCVRCPVAYHANDNCMAAGSLVLANNSFLCPNHFTPRKGCKNHEHINVSWCFVCSEGGSLLCCEACPAAFHRECLNMEMPQGSWFCNDCKAGKRPRIKDILWVKWGRYRWWPAEVCLAKDVPNNILRMKHEVGEFPVQFFGSRDFVWTYQARVFPYMEGDTHNIEKMGKGADAVYKKALGEAAERFKELQAEKEMKQLQEDRKNDKKPPPYRHIRVNRPVGKVQIFTADLSEIPRCNCKASDENPCGIDSECINRMLMYECHPQVCAAGERCQNQAFTKRQYTTVEIYRTLSCGWGLRGVMDIKKGAFVSEYVGEVIDEEECRARIRHAQENDICNFYMLTLDKDRIIDAGPKGNQARFMNHSCQPNCETQKWTVNGDTRVGLFALQDIPKGVELKFNYNLECLGNGKTACKCGAPNCSGFLGVRPKNQPPAEKLKLKEGKRKVPVKKKTKQEVTKEREDECFSCGDGGQIVSWRWECPWHQCDVCGKEAASFCEMCPSSYCKEHREGMLFISKLDGKLSCSEHDPCGPDPLEPGEIREYMPNMTSMRPGAIGVPLTLAPDSKEQRAGSAPITPPSGQAATTTPGPPPRLYINTKTATSSFIPSNRSYLTDRTEGKVFSTPTSSKDEREDGEVEDGEVCGLEVEDVEDDDDDDDDDDEEGEEEEDEMEEMEIVEDEEDEPLYGGDLQEENDDEEEGEGGDVYDTWGGLWGR</sequence>
<feature type="compositionally biased region" description="Low complexity" evidence="26">
    <location>
        <begin position="1112"/>
        <end position="1130"/>
    </location>
</feature>
<dbReference type="PROSITE" id="PS50812">
    <property type="entry name" value="PWWP"/>
    <property type="match status" value="2"/>
</dbReference>
<feature type="domain" description="PHD-type" evidence="27">
    <location>
        <begin position="1374"/>
        <end position="1418"/>
    </location>
</feature>
<proteinExistence type="predicted"/>
<dbReference type="PROSITE" id="PS50868">
    <property type="entry name" value="POST_SET"/>
    <property type="match status" value="1"/>
</dbReference>
<dbReference type="Pfam" id="PF17982">
    <property type="entry name" value="C5HCH"/>
    <property type="match status" value="1"/>
</dbReference>
<dbReference type="InterPro" id="IPR050777">
    <property type="entry name" value="SET2_Histone-Lys_MeTrsfase"/>
</dbReference>
<evidence type="ECO:0000256" key="26">
    <source>
        <dbReference type="SAM" id="MobiDB-lite"/>
    </source>
</evidence>
<dbReference type="PROSITE" id="PS51215">
    <property type="entry name" value="AWS"/>
    <property type="match status" value="1"/>
</dbReference>
<keyword evidence="11" id="KW-0479">Metal-binding</keyword>
<feature type="compositionally biased region" description="Polar residues" evidence="26">
    <location>
        <begin position="576"/>
        <end position="594"/>
    </location>
</feature>
<dbReference type="GO" id="GO:0005654">
    <property type="term" value="C:nucleoplasm"/>
    <property type="evidence" value="ECO:0007669"/>
    <property type="project" value="UniProtKB-ARBA"/>
</dbReference>
<dbReference type="SUPFAM" id="SSF82199">
    <property type="entry name" value="SET domain"/>
    <property type="match status" value="1"/>
</dbReference>
<evidence type="ECO:0000256" key="18">
    <source>
        <dbReference type="ARBA" id="ARBA00023159"/>
    </source>
</evidence>
<evidence type="ECO:0000256" key="17">
    <source>
        <dbReference type="ARBA" id="ARBA00023015"/>
    </source>
</evidence>
<dbReference type="InterPro" id="IPR019786">
    <property type="entry name" value="Zinc_finger_PHD-type_CS"/>
</dbReference>
<feature type="domain" description="SET" evidence="28">
    <location>
        <begin position="1609"/>
        <end position="1726"/>
    </location>
</feature>
<dbReference type="InterPro" id="IPR046341">
    <property type="entry name" value="SET_dom_sf"/>
</dbReference>
<feature type="compositionally biased region" description="Polar residues" evidence="26">
    <location>
        <begin position="199"/>
        <end position="212"/>
    </location>
</feature>
<feature type="domain" description="AWS" evidence="31">
    <location>
        <begin position="1557"/>
        <end position="1607"/>
    </location>
</feature>
<organism evidence="32 33">
    <name type="scientific">Collichthys lucidus</name>
    <name type="common">Big head croaker</name>
    <name type="synonym">Sciaena lucida</name>
    <dbReference type="NCBI Taxonomy" id="240159"/>
    <lineage>
        <taxon>Eukaryota</taxon>
        <taxon>Metazoa</taxon>
        <taxon>Chordata</taxon>
        <taxon>Craniata</taxon>
        <taxon>Vertebrata</taxon>
        <taxon>Euteleostomi</taxon>
        <taxon>Actinopterygii</taxon>
        <taxon>Neopterygii</taxon>
        <taxon>Teleostei</taxon>
        <taxon>Neoteleostei</taxon>
        <taxon>Acanthomorphata</taxon>
        <taxon>Eupercaria</taxon>
        <taxon>Sciaenidae</taxon>
        <taxon>Collichthys</taxon>
    </lineage>
</organism>
<evidence type="ECO:0000313" key="33">
    <source>
        <dbReference type="Proteomes" id="UP000298787"/>
    </source>
</evidence>
<dbReference type="SUPFAM" id="SSF57903">
    <property type="entry name" value="FYVE/PHD zinc finger"/>
    <property type="match status" value="2"/>
</dbReference>
<evidence type="ECO:0000256" key="19">
    <source>
        <dbReference type="ARBA" id="ARBA00023163"/>
    </source>
</evidence>
<feature type="compositionally biased region" description="Basic and acidic residues" evidence="26">
    <location>
        <begin position="1131"/>
        <end position="1140"/>
    </location>
</feature>
<feature type="region of interest" description="Disordered" evidence="26">
    <location>
        <begin position="1103"/>
        <end position="1166"/>
    </location>
</feature>
<evidence type="ECO:0000256" key="1">
    <source>
        <dbReference type="ARBA" id="ARBA00004123"/>
    </source>
</evidence>
<dbReference type="FunFam" id="3.30.40.10:FF:000201">
    <property type="entry name" value="Histone-lysine N-methyltransferase"/>
    <property type="match status" value="1"/>
</dbReference>
<keyword evidence="12" id="KW-0677">Repeat</keyword>
<keyword evidence="16" id="KW-0156">Chromatin regulator</keyword>
<evidence type="ECO:0000259" key="29">
    <source>
        <dbReference type="PROSITE" id="PS50812"/>
    </source>
</evidence>
<evidence type="ECO:0000256" key="23">
    <source>
        <dbReference type="ARBA" id="ARBA00080495"/>
    </source>
</evidence>
<dbReference type="PROSITE" id="PS50016">
    <property type="entry name" value="ZF_PHD_2"/>
    <property type="match status" value="2"/>
</dbReference>
<dbReference type="Gene3D" id="2.30.30.140">
    <property type="match status" value="2"/>
</dbReference>
<keyword evidence="8 32" id="KW-0489">Methyltransferase</keyword>
<feature type="region of interest" description="Disordered" evidence="26">
    <location>
        <begin position="85"/>
        <end position="156"/>
    </location>
</feature>
<evidence type="ECO:0000256" key="8">
    <source>
        <dbReference type="ARBA" id="ARBA00022603"/>
    </source>
</evidence>
<dbReference type="Gene3D" id="3.30.40.10">
    <property type="entry name" value="Zinc/RING finger domain, C3HC4 (zinc finger)"/>
    <property type="match status" value="4"/>
</dbReference>
<feature type="region of interest" description="Disordered" evidence="26">
    <location>
        <begin position="1024"/>
        <end position="1043"/>
    </location>
</feature>
<feature type="compositionally biased region" description="Polar residues" evidence="26">
    <location>
        <begin position="966"/>
        <end position="976"/>
    </location>
</feature>
<feature type="region of interest" description="Disordered" evidence="26">
    <location>
        <begin position="235"/>
        <end position="289"/>
    </location>
</feature>
<reference evidence="32 33" key="1">
    <citation type="submission" date="2019-01" db="EMBL/GenBank/DDBJ databases">
        <title>Genome Assembly of Collichthys lucidus.</title>
        <authorList>
            <person name="Cai M."/>
            <person name="Xiao S."/>
        </authorList>
    </citation>
    <scope>NUCLEOTIDE SEQUENCE [LARGE SCALE GENOMIC DNA]</scope>
    <source>
        <strain evidence="32">JT15FE1705JMU</strain>
        <tissue evidence="32">Muscle</tissue>
    </source>
</reference>
<dbReference type="Pfam" id="PF17907">
    <property type="entry name" value="AWS"/>
    <property type="match status" value="1"/>
</dbReference>
<dbReference type="PROSITE" id="PS01359">
    <property type="entry name" value="ZF_PHD_1"/>
    <property type="match status" value="1"/>
</dbReference>
<evidence type="ECO:0000259" key="30">
    <source>
        <dbReference type="PROSITE" id="PS50868"/>
    </source>
</evidence>
<feature type="region of interest" description="Disordered" evidence="26">
    <location>
        <begin position="1520"/>
        <end position="1539"/>
    </location>
</feature>
<dbReference type="GO" id="GO:0140954">
    <property type="term" value="F:histone H3K36 dimethyltransferase activity"/>
    <property type="evidence" value="ECO:0007669"/>
    <property type="project" value="UniProtKB-EC"/>
</dbReference>
<evidence type="ECO:0000256" key="20">
    <source>
        <dbReference type="ARBA" id="ARBA00023242"/>
    </source>
</evidence>
<dbReference type="PROSITE" id="PS50280">
    <property type="entry name" value="SET"/>
    <property type="match status" value="1"/>
</dbReference>
<comment type="catalytic activity">
    <reaction evidence="21">
        <text>L-lysyl(36)-[histone H3] + 2 S-adenosyl-L-methionine = N(6),N(6)-dimethyl-L-lysyl(36)-[histone H3] + 2 S-adenosyl-L-homocysteine + 2 H(+)</text>
        <dbReference type="Rhea" id="RHEA:60308"/>
        <dbReference type="Rhea" id="RHEA-COMP:9785"/>
        <dbReference type="Rhea" id="RHEA-COMP:9787"/>
        <dbReference type="ChEBI" id="CHEBI:15378"/>
        <dbReference type="ChEBI" id="CHEBI:29969"/>
        <dbReference type="ChEBI" id="CHEBI:57856"/>
        <dbReference type="ChEBI" id="CHEBI:59789"/>
        <dbReference type="ChEBI" id="CHEBI:61976"/>
        <dbReference type="EC" id="2.1.1.357"/>
    </reaction>
</comment>
<evidence type="ECO:0000256" key="16">
    <source>
        <dbReference type="ARBA" id="ARBA00022853"/>
    </source>
</evidence>
<dbReference type="Pfam" id="PF22908">
    <property type="entry name" value="PHD_NSD"/>
    <property type="match status" value="1"/>
</dbReference>
<dbReference type="InterPro" id="IPR055197">
    <property type="entry name" value="PHDvar_NSD"/>
</dbReference>
<dbReference type="InterPro" id="IPR013083">
    <property type="entry name" value="Znf_RING/FYVE/PHD"/>
</dbReference>
<keyword evidence="6" id="KW-1017">Isopeptide bond</keyword>
<evidence type="ECO:0000256" key="24">
    <source>
        <dbReference type="ARBA" id="ARBA00081785"/>
    </source>
</evidence>
<feature type="domain" description="PWWP" evidence="29">
    <location>
        <begin position="297"/>
        <end position="351"/>
    </location>
</feature>
<dbReference type="PANTHER" id="PTHR22884">
    <property type="entry name" value="SET DOMAIN PROTEINS"/>
    <property type="match status" value="1"/>
</dbReference>
<evidence type="ECO:0000259" key="31">
    <source>
        <dbReference type="PROSITE" id="PS51215"/>
    </source>
</evidence>
<evidence type="ECO:0000256" key="22">
    <source>
        <dbReference type="ARBA" id="ARBA00066810"/>
    </source>
</evidence>
<keyword evidence="9 32" id="KW-0808">Transferase</keyword>
<dbReference type="SMART" id="SM00508">
    <property type="entry name" value="PostSET"/>
    <property type="match status" value="1"/>
</dbReference>
<evidence type="ECO:0000256" key="9">
    <source>
        <dbReference type="ARBA" id="ARBA00022679"/>
    </source>
</evidence>
<evidence type="ECO:0000256" key="14">
    <source>
        <dbReference type="ARBA" id="ARBA00022833"/>
    </source>
</evidence>
<feature type="region of interest" description="Disordered" evidence="26">
    <location>
        <begin position="1"/>
        <end position="33"/>
    </location>
</feature>
<evidence type="ECO:0000259" key="28">
    <source>
        <dbReference type="PROSITE" id="PS50280"/>
    </source>
</evidence>
<gene>
    <name evidence="32" type="ORF">D9C73_006532</name>
</gene>
<dbReference type="GO" id="GO:0008270">
    <property type="term" value="F:zinc ion binding"/>
    <property type="evidence" value="ECO:0007669"/>
    <property type="project" value="UniProtKB-KW"/>
</dbReference>
<evidence type="ECO:0000313" key="32">
    <source>
        <dbReference type="EMBL" id="TKS72458.1"/>
    </source>
</evidence>
<dbReference type="Pfam" id="PF23011">
    <property type="entry name" value="PHD-1st_NSD"/>
    <property type="match status" value="1"/>
</dbReference>
<dbReference type="EC" id="2.1.1.357" evidence="22"/>
<keyword evidence="5" id="KW-0678">Repressor</keyword>
<feature type="compositionally biased region" description="Polar residues" evidence="26">
    <location>
        <begin position="987"/>
        <end position="998"/>
    </location>
</feature>
<evidence type="ECO:0000256" key="2">
    <source>
        <dbReference type="ARBA" id="ARBA00004286"/>
    </source>
</evidence>
<comment type="subcellular location">
    <subcellularLocation>
        <location evidence="2">Chromosome</location>
    </subcellularLocation>
    <subcellularLocation>
        <location evidence="1">Nucleus</location>
    </subcellularLocation>
</comment>
<dbReference type="SMART" id="SM00317">
    <property type="entry name" value="SET"/>
    <property type="match status" value="1"/>
</dbReference>
<dbReference type="InterPro" id="IPR001965">
    <property type="entry name" value="Znf_PHD"/>
</dbReference>
<dbReference type="SMART" id="SM00293">
    <property type="entry name" value="PWWP"/>
    <property type="match status" value="2"/>
</dbReference>
<dbReference type="Pfam" id="PF00856">
    <property type="entry name" value="SET"/>
    <property type="match status" value="1"/>
</dbReference>
<dbReference type="STRING" id="240159.A0A4U5UEH3"/>
<feature type="region of interest" description="Disordered" evidence="26">
    <location>
        <begin position="409"/>
        <end position="451"/>
    </location>
</feature>
<keyword evidence="4" id="KW-0158">Chromosome</keyword>
<feature type="region of interest" description="Disordered" evidence="26">
    <location>
        <begin position="173"/>
        <end position="215"/>
    </location>
</feature>
<evidence type="ECO:0000256" key="10">
    <source>
        <dbReference type="ARBA" id="ARBA00022691"/>
    </source>
</evidence>
<dbReference type="EMBL" id="CM014083">
    <property type="protein sequence ID" value="TKS72458.1"/>
    <property type="molecule type" value="Genomic_DNA"/>
</dbReference>
<keyword evidence="20" id="KW-0539">Nucleus</keyword>
<dbReference type="GO" id="GO:0016922">
    <property type="term" value="F:nuclear receptor binding"/>
    <property type="evidence" value="ECO:0007669"/>
    <property type="project" value="UniProtKB-ARBA"/>
</dbReference>
<keyword evidence="18" id="KW-0010">Activator</keyword>
<dbReference type="InterPro" id="IPR000313">
    <property type="entry name" value="PWWP_dom"/>
</dbReference>
<feature type="domain" description="PWWP" evidence="29">
    <location>
        <begin position="1423"/>
        <end position="1485"/>
    </location>
</feature>
<evidence type="ECO:0000256" key="11">
    <source>
        <dbReference type="ARBA" id="ARBA00022723"/>
    </source>
</evidence>
<evidence type="ECO:0000256" key="5">
    <source>
        <dbReference type="ARBA" id="ARBA00022491"/>
    </source>
</evidence>
<feature type="region of interest" description="Disordered" evidence="26">
    <location>
        <begin position="1888"/>
        <end position="2037"/>
    </location>
</feature>
<feature type="region of interest" description="Disordered" evidence="26">
    <location>
        <begin position="706"/>
        <end position="729"/>
    </location>
</feature>
<feature type="compositionally biased region" description="Basic and acidic residues" evidence="26">
    <location>
        <begin position="535"/>
        <end position="545"/>
    </location>
</feature>
<keyword evidence="19" id="KW-0804">Transcription</keyword>
<feature type="compositionally biased region" description="Acidic residues" evidence="26">
    <location>
        <begin position="174"/>
        <end position="188"/>
    </location>
</feature>